<keyword evidence="2" id="KW-0472">Membrane</keyword>
<keyword evidence="3" id="KW-0732">Signal</keyword>
<dbReference type="GO" id="GO:0098552">
    <property type="term" value="C:side of membrane"/>
    <property type="evidence" value="ECO:0007669"/>
    <property type="project" value="UniProtKB-KW"/>
</dbReference>
<dbReference type="Gene3D" id="1.20.58.1040">
    <property type="match status" value="1"/>
</dbReference>
<evidence type="ECO:0000259" key="4">
    <source>
        <dbReference type="SMART" id="SM00768"/>
    </source>
</evidence>
<name>A0AB32WJQ2_THECC</name>
<reference evidence="6" key="2">
    <citation type="submission" date="2025-08" db="UniProtKB">
        <authorList>
            <consortium name="RefSeq"/>
        </authorList>
    </citation>
    <scope>IDENTIFICATION</scope>
</reference>
<dbReference type="GO" id="GO:0009506">
    <property type="term" value="C:plasmodesma"/>
    <property type="evidence" value="ECO:0007669"/>
    <property type="project" value="UniProtKB-ARBA"/>
</dbReference>
<comment type="subcellular location">
    <subcellularLocation>
        <location evidence="1">Cell membrane</location>
        <topology evidence="1">Lipid-anchor</topology>
        <topology evidence="1">GPI-anchor</topology>
    </subcellularLocation>
</comment>
<dbReference type="InterPro" id="IPR012946">
    <property type="entry name" value="X8"/>
</dbReference>
<dbReference type="GO" id="GO:0005886">
    <property type="term" value="C:plasma membrane"/>
    <property type="evidence" value="ECO:0007669"/>
    <property type="project" value="UniProtKB-SubCell"/>
</dbReference>
<evidence type="ECO:0000256" key="1">
    <source>
        <dbReference type="ARBA" id="ARBA00004609"/>
    </source>
</evidence>
<dbReference type="Gramene" id="Tc06v2_t012700.2">
    <property type="protein sequence ID" value="Tc06v2_p012700.2"/>
    <property type="gene ID" value="Tc06v2_g012700"/>
</dbReference>
<evidence type="ECO:0000313" key="5">
    <source>
        <dbReference type="Proteomes" id="UP000694886"/>
    </source>
</evidence>
<proteinExistence type="predicted"/>
<keyword evidence="2" id="KW-0325">Glycoprotein</keyword>
<reference evidence="5" key="1">
    <citation type="journal article" date="1997" name="Nucleic Acids Res.">
        <title>tRNAscan-SE: a program for improved detection of transfer RNA genes in genomic sequence.</title>
        <authorList>
            <person name="Lowe T.M."/>
            <person name="Eddy S.R."/>
        </authorList>
    </citation>
    <scope>NUCLEOTIDE SEQUENCE [LARGE SCALE GENOMIC DNA]</scope>
    <source>
        <strain evidence="5">r\B97-61/B2</strain>
    </source>
</reference>
<keyword evidence="2" id="KW-0336">GPI-anchor</keyword>
<dbReference type="PANTHER" id="PTHR31044:SF71">
    <property type="entry name" value="MAJOR POLLEN ALLERGEN OLE E 10-LIKE"/>
    <property type="match status" value="1"/>
</dbReference>
<dbReference type="AlphaFoldDB" id="A0AB32WJQ2"/>
<dbReference type="GeneID" id="108662378"/>
<evidence type="ECO:0000256" key="2">
    <source>
        <dbReference type="ARBA" id="ARBA00022622"/>
    </source>
</evidence>
<dbReference type="RefSeq" id="XP_017978056.1">
    <property type="nucleotide sequence ID" value="XM_018122567.1"/>
</dbReference>
<accession>A0AB32WJQ2</accession>
<dbReference type="KEGG" id="tcc:108662378"/>
<dbReference type="InterPro" id="IPR044788">
    <property type="entry name" value="X8_dom_prot"/>
</dbReference>
<keyword evidence="2" id="KW-0449">Lipoprotein</keyword>
<dbReference type="Proteomes" id="UP000694886">
    <property type="component" value="Chromosome 6"/>
</dbReference>
<dbReference type="PANTHER" id="PTHR31044">
    <property type="entry name" value="BETA-1,3 GLUCANASE"/>
    <property type="match status" value="1"/>
</dbReference>
<feature type="domain" description="X8" evidence="4">
    <location>
        <begin position="80"/>
        <end position="168"/>
    </location>
</feature>
<protein>
    <submittedName>
        <fullName evidence="6">Major pollen allergen Ole e 10-like isoform X1</fullName>
    </submittedName>
</protein>
<evidence type="ECO:0000256" key="3">
    <source>
        <dbReference type="ARBA" id="ARBA00022729"/>
    </source>
</evidence>
<dbReference type="SMART" id="SM00768">
    <property type="entry name" value="X8"/>
    <property type="match status" value="1"/>
</dbReference>
<evidence type="ECO:0000313" key="6">
    <source>
        <dbReference type="RefSeq" id="XP_017978056.1"/>
    </source>
</evidence>
<organism evidence="5 6">
    <name type="scientific">Theobroma cacao</name>
    <name type="common">Cacao</name>
    <name type="synonym">Cocoa</name>
    <dbReference type="NCBI Taxonomy" id="3641"/>
    <lineage>
        <taxon>Eukaryota</taxon>
        <taxon>Viridiplantae</taxon>
        <taxon>Streptophyta</taxon>
        <taxon>Embryophyta</taxon>
        <taxon>Tracheophyta</taxon>
        <taxon>Spermatophyta</taxon>
        <taxon>Magnoliopsida</taxon>
        <taxon>eudicotyledons</taxon>
        <taxon>Gunneridae</taxon>
        <taxon>Pentapetalae</taxon>
        <taxon>rosids</taxon>
        <taxon>malvids</taxon>
        <taxon>Malvales</taxon>
        <taxon>Malvaceae</taxon>
        <taxon>Byttnerioideae</taxon>
        <taxon>Theobroma</taxon>
    </lineage>
</organism>
<sequence length="169" mass="18599">MVRVNDVILHYTFALSLLLSTKSSKLIHSFLFPQEKLIKALILLCCLSFCKILDVDLTRVQLLLSINGGLLKLPNGQDKTWCVAKPSSNNTALASNIDFACSQLGNLGLSCDMIKEDGICFNPNTLINHASVVMNSYYHAFGRNIWNCDFSGSALITISDPSYGSCQYP</sequence>
<gene>
    <name evidence="6" type="primary">LOC108662378</name>
</gene>
<dbReference type="Pfam" id="PF07983">
    <property type="entry name" value="X8"/>
    <property type="match status" value="1"/>
</dbReference>